<sequence>MSKTKKNDNDTMDTKMSPRERLEFYRNKKLQKRRQQKLASYHKNKTVKQTEYKQTSDAIRKRMYRAKQAETRQKETERKRKYRNLARNKNVELSANTKNSNEMIRHVFKNRTSKHRALKKLKDSLPQSPKKRSATLAAYLKNSNSPTTKILIDADVVLSPEEPSKKSTEKAVLQDLKTTIDSCKMKRSKDSVTSMNVLVASISGEQVTQSRCRKNLAKKLGLPIRRISKGNTIRTTVLKTERSCWTYTFRKTRTDAISTETKQLAYDFWLRPGISRPTGNKADIKRERIGPKLYTSHAVYILEKTQTEVYLDFISENPDIKICQRSFENCKPYFVRQARPKDRHTCCCRYHVEIKSAFKSCMDFRKKIIKTNANDIGIDVQVFESISDVVDVTLCINPTLQCMKRQCAECGIHKLYLLPEETGDAETDETVKWEKFEKVEIKVKGNKTTKKLVLVKKESKVSDLFSHFLQLLKSFPFHQHRATWQNNQFQELSSNLPLNHCICVHDFSENYRCTELKQLQSAYFQKTEVSVHVTIIHRHALPDIDGVESTEQNPEIITEHFFVISDDQQHDQYFVHEVRKTISEYLASISYPVDTMHEFTDGCAAQYKSRHCFGDINNSSRDFGFKHFTRNYFETAHAKGPQDAAGGLLKRQADLAVLRGQAHIQNARDLYEFAVSNLTRTKSVCRRRLFRFLDFIPREGNLSFKPISNIRSVHQVIVDNSSPHIIIRELSCFCEKCSLQIYHECVNVQRIGQVQHHEMVKETNNTFDVEEDDEEVPLSEMVSKGQVIAVYADDPDHDYFLLKVQEAIQTLNSESTDAWGSTLPAGIKVITGLYYDNIDNKNLLSYKRIPRRRAVVPASAVVYICSEIDARANIVLDECVHLNILHAINDIIMS</sequence>
<protein>
    <submittedName>
        <fullName evidence="2">Uncharacterized protein</fullName>
    </submittedName>
</protein>
<dbReference type="PANTHER" id="PTHR46601">
    <property type="entry name" value="ULP_PROTEASE DOMAIN-CONTAINING PROTEIN"/>
    <property type="match status" value="1"/>
</dbReference>
<keyword evidence="3" id="KW-1185">Reference proteome</keyword>
<dbReference type="OMA" id="CQYKSKG"/>
<proteinExistence type="predicted"/>
<evidence type="ECO:0000313" key="2">
    <source>
        <dbReference type="EnsemblMetazoa" id="G28538.1:cds"/>
    </source>
</evidence>
<name>A0A8W8LLE0_MAGGI</name>
<reference evidence="2" key="1">
    <citation type="submission" date="2022-08" db="UniProtKB">
        <authorList>
            <consortium name="EnsemblMetazoa"/>
        </authorList>
    </citation>
    <scope>IDENTIFICATION</scope>
    <source>
        <strain evidence="2">05x7-T-G4-1.051#20</strain>
    </source>
</reference>
<feature type="region of interest" description="Disordered" evidence="1">
    <location>
        <begin position="1"/>
        <end position="23"/>
    </location>
</feature>
<dbReference type="EnsemblMetazoa" id="G28538.1">
    <property type="protein sequence ID" value="G28538.1:cds"/>
    <property type="gene ID" value="G28538"/>
</dbReference>
<accession>A0A8W8LLE0</accession>
<dbReference type="Proteomes" id="UP000005408">
    <property type="component" value="Unassembled WGS sequence"/>
</dbReference>
<organism evidence="2 3">
    <name type="scientific">Magallana gigas</name>
    <name type="common">Pacific oyster</name>
    <name type="synonym">Crassostrea gigas</name>
    <dbReference type="NCBI Taxonomy" id="29159"/>
    <lineage>
        <taxon>Eukaryota</taxon>
        <taxon>Metazoa</taxon>
        <taxon>Spiralia</taxon>
        <taxon>Lophotrochozoa</taxon>
        <taxon>Mollusca</taxon>
        <taxon>Bivalvia</taxon>
        <taxon>Autobranchia</taxon>
        <taxon>Pteriomorphia</taxon>
        <taxon>Ostreida</taxon>
        <taxon>Ostreoidea</taxon>
        <taxon>Ostreidae</taxon>
        <taxon>Magallana</taxon>
    </lineage>
</organism>
<dbReference type="PANTHER" id="PTHR46601:SF1">
    <property type="entry name" value="ADF-H DOMAIN-CONTAINING PROTEIN"/>
    <property type="match status" value="1"/>
</dbReference>
<dbReference type="AlphaFoldDB" id="A0A8W8LLE0"/>
<evidence type="ECO:0000256" key="1">
    <source>
        <dbReference type="SAM" id="MobiDB-lite"/>
    </source>
</evidence>
<dbReference type="OrthoDB" id="6078612at2759"/>
<evidence type="ECO:0000313" key="3">
    <source>
        <dbReference type="Proteomes" id="UP000005408"/>
    </source>
</evidence>